<evidence type="ECO:0000256" key="1">
    <source>
        <dbReference type="SAM" id="Phobius"/>
    </source>
</evidence>
<dbReference type="EMBL" id="BAAAJK010000053">
    <property type="protein sequence ID" value="GAA1402069.1"/>
    <property type="molecule type" value="Genomic_DNA"/>
</dbReference>
<keyword evidence="1" id="KW-0472">Membrane</keyword>
<sequence length="70" mass="7800">MDREDSARILGEFGMNRQSTLRLWTILASIGAGAAVVVLVLLGVVAYGQQRAEEHLDADLHRDERDYSDQ</sequence>
<accession>A0ABP4J0P4</accession>
<keyword evidence="1" id="KW-1133">Transmembrane helix</keyword>
<keyword evidence="3" id="KW-1185">Reference proteome</keyword>
<keyword evidence="1" id="KW-0812">Transmembrane</keyword>
<gene>
    <name evidence="2" type="ORF">GCM10009613_61420</name>
</gene>
<evidence type="ECO:0000313" key="2">
    <source>
        <dbReference type="EMBL" id="GAA1402069.1"/>
    </source>
</evidence>
<comment type="caution">
    <text evidence="2">The sequence shown here is derived from an EMBL/GenBank/DDBJ whole genome shotgun (WGS) entry which is preliminary data.</text>
</comment>
<proteinExistence type="predicted"/>
<organism evidence="2 3">
    <name type="scientific">Pseudonocardia kongjuensis</name>
    <dbReference type="NCBI Taxonomy" id="102227"/>
    <lineage>
        <taxon>Bacteria</taxon>
        <taxon>Bacillati</taxon>
        <taxon>Actinomycetota</taxon>
        <taxon>Actinomycetes</taxon>
        <taxon>Pseudonocardiales</taxon>
        <taxon>Pseudonocardiaceae</taxon>
        <taxon>Pseudonocardia</taxon>
    </lineage>
</organism>
<dbReference type="RefSeq" id="WP_344029461.1">
    <property type="nucleotide sequence ID" value="NZ_BAAAJK010000053.1"/>
</dbReference>
<feature type="transmembrane region" description="Helical" evidence="1">
    <location>
        <begin position="21"/>
        <end position="47"/>
    </location>
</feature>
<name>A0ABP4J0P4_9PSEU</name>
<dbReference type="Proteomes" id="UP001501414">
    <property type="component" value="Unassembled WGS sequence"/>
</dbReference>
<reference evidence="3" key="1">
    <citation type="journal article" date="2019" name="Int. J. Syst. Evol. Microbiol.">
        <title>The Global Catalogue of Microorganisms (GCM) 10K type strain sequencing project: providing services to taxonomists for standard genome sequencing and annotation.</title>
        <authorList>
            <consortium name="The Broad Institute Genomics Platform"/>
            <consortium name="The Broad Institute Genome Sequencing Center for Infectious Disease"/>
            <person name="Wu L."/>
            <person name="Ma J."/>
        </authorList>
    </citation>
    <scope>NUCLEOTIDE SEQUENCE [LARGE SCALE GENOMIC DNA]</scope>
    <source>
        <strain evidence="3">JCM 11896</strain>
    </source>
</reference>
<evidence type="ECO:0000313" key="3">
    <source>
        <dbReference type="Proteomes" id="UP001501414"/>
    </source>
</evidence>
<protein>
    <submittedName>
        <fullName evidence="2">Uncharacterized protein</fullName>
    </submittedName>
</protein>